<keyword evidence="1" id="KW-0472">Membrane</keyword>
<name>A0ABN6XZS3_9MICO</name>
<proteinExistence type="predicted"/>
<keyword evidence="3" id="KW-1185">Reference proteome</keyword>
<organism evidence="2 3">
    <name type="scientific">Frondihabitans sucicola</name>
    <dbReference type="NCBI Taxonomy" id="1268041"/>
    <lineage>
        <taxon>Bacteria</taxon>
        <taxon>Bacillati</taxon>
        <taxon>Actinomycetota</taxon>
        <taxon>Actinomycetes</taxon>
        <taxon>Micrococcales</taxon>
        <taxon>Microbacteriaceae</taxon>
        <taxon>Frondihabitans</taxon>
    </lineage>
</organism>
<reference evidence="3" key="1">
    <citation type="journal article" date="2019" name="Int. J. Syst. Evol. Microbiol.">
        <title>The Global Catalogue of Microorganisms (GCM) 10K type strain sequencing project: providing services to taxonomists for standard genome sequencing and annotation.</title>
        <authorList>
            <consortium name="The Broad Institute Genomics Platform"/>
            <consortium name="The Broad Institute Genome Sequencing Center for Infectious Disease"/>
            <person name="Wu L."/>
            <person name="Ma J."/>
        </authorList>
    </citation>
    <scope>NUCLEOTIDE SEQUENCE [LARGE SCALE GENOMIC DNA]</scope>
    <source>
        <strain evidence="3">NBRC 108728</strain>
    </source>
</reference>
<evidence type="ECO:0000313" key="2">
    <source>
        <dbReference type="EMBL" id="BDZ50271.1"/>
    </source>
</evidence>
<dbReference type="Proteomes" id="UP001321486">
    <property type="component" value="Chromosome"/>
</dbReference>
<keyword evidence="1" id="KW-0812">Transmembrane</keyword>
<accession>A0ABN6XZS3</accession>
<evidence type="ECO:0000313" key="3">
    <source>
        <dbReference type="Proteomes" id="UP001321486"/>
    </source>
</evidence>
<sequence length="152" mass="16408">MRIVKGRYKFLYVVAFLLGLGALTEVFQRAGIPGAVDWVGALGFALLTVIAVRIFRVPEEDVAAPRPLWRMTGRPTAGFLLGGLNALSAATVIWALVYSRVVERPSVVAASFPGSGLTVQIVSVVVEAALAVLYLRSSFRLARRVPAPSWVR</sequence>
<dbReference type="EMBL" id="AP027732">
    <property type="protein sequence ID" value="BDZ50271.1"/>
    <property type="molecule type" value="Genomic_DNA"/>
</dbReference>
<protein>
    <submittedName>
        <fullName evidence="2">Uncharacterized protein</fullName>
    </submittedName>
</protein>
<feature type="transmembrane region" description="Helical" evidence="1">
    <location>
        <begin position="117"/>
        <end position="135"/>
    </location>
</feature>
<feature type="transmembrane region" description="Helical" evidence="1">
    <location>
        <begin position="38"/>
        <end position="55"/>
    </location>
</feature>
<keyword evidence="1" id="KW-1133">Transmembrane helix</keyword>
<feature type="transmembrane region" description="Helical" evidence="1">
    <location>
        <begin position="76"/>
        <end position="97"/>
    </location>
</feature>
<evidence type="ECO:0000256" key="1">
    <source>
        <dbReference type="SAM" id="Phobius"/>
    </source>
</evidence>
<gene>
    <name evidence="2" type="ORF">GCM10025867_25120</name>
</gene>
<dbReference type="RefSeq" id="WP_286343332.1">
    <property type="nucleotide sequence ID" value="NZ_AP027732.1"/>
</dbReference>